<feature type="region of interest" description="Disordered" evidence="3">
    <location>
        <begin position="274"/>
        <end position="309"/>
    </location>
</feature>
<keyword evidence="4" id="KW-0812">Transmembrane</keyword>
<feature type="compositionally biased region" description="Basic and acidic residues" evidence="3">
    <location>
        <begin position="274"/>
        <end position="289"/>
    </location>
</feature>
<reference evidence="5" key="1">
    <citation type="submission" date="2020-06" db="EMBL/GenBank/DDBJ databases">
        <title>Draft genome of Bugula neritina, a colonial animal packing powerful symbionts and potential medicines.</title>
        <authorList>
            <person name="Rayko M."/>
        </authorList>
    </citation>
    <scope>NUCLEOTIDE SEQUENCE [LARGE SCALE GENOMIC DNA]</scope>
    <source>
        <strain evidence="5">Kwan_BN1</strain>
    </source>
</reference>
<evidence type="ECO:0000313" key="6">
    <source>
        <dbReference type="Proteomes" id="UP000593567"/>
    </source>
</evidence>
<evidence type="ECO:0000256" key="4">
    <source>
        <dbReference type="SAM" id="Phobius"/>
    </source>
</evidence>
<accession>A0A7J7KSF5</accession>
<feature type="transmembrane region" description="Helical" evidence="4">
    <location>
        <begin position="25"/>
        <end position="51"/>
    </location>
</feature>
<keyword evidence="4" id="KW-1133">Transmembrane helix</keyword>
<feature type="compositionally biased region" description="Low complexity" evidence="3">
    <location>
        <begin position="290"/>
        <end position="304"/>
    </location>
</feature>
<dbReference type="PANTHER" id="PTHR15486:SF96">
    <property type="entry name" value="LIPID DROPLET-REGULATING VLDL ASSEMBLY FACTOR AUP1"/>
    <property type="match status" value="1"/>
</dbReference>
<evidence type="ECO:0000256" key="2">
    <source>
        <dbReference type="ARBA" id="ARBA00023136"/>
    </source>
</evidence>
<dbReference type="AlphaFoldDB" id="A0A7J7KSF5"/>
<sequence length="439" mass="48936">MAPLNDADLLKNFQKNRLHGSVKDTLLIGLYAPLGCVLTIIRICMLFHIYVISFAFPSSTSIGRCVMRVMLTLCGLVVKVKDEVNRRDTCSVVVCNYISPVDRLMFSLIQPNIMANEWGLPPFLSMLLGLKDLTEEGSRMSFLQNAKSLCQHTSVPLFTRPEGVPTSGKHGLLKFSSWQFSISDSVQPVVIQAERPMPISLTTLNSSGFSDLIYCLFTPYSLFTVRYLPVVTKEEEESAEVFAERVRGTMAKSLGLIASPFSRHDRNELVKRMGHKTELSRSQPVRDDAPSPSSSANRSPVSSNEGQPLSPRLEAMVQHCKQVTPQVPLHVLRALIAKSEDVEHTLGSIFEGNIQFDPEEVSPKSALPSTPVRHVPVNALSSSPPSSQIYKGKVFNKQSDQRHLSLSERKKEMLTQARARYIQLHGLSITVEQIEKQQF</sequence>
<gene>
    <name evidence="5" type="ORF">EB796_000581</name>
</gene>
<comment type="caution">
    <text evidence="5">The sequence shown here is derived from an EMBL/GenBank/DDBJ whole genome shotgun (WGS) entry which is preliminary data.</text>
</comment>
<proteinExistence type="predicted"/>
<dbReference type="Gene3D" id="1.10.8.10">
    <property type="entry name" value="DNA helicase RuvA subunit, C-terminal domain"/>
    <property type="match status" value="1"/>
</dbReference>
<keyword evidence="2 4" id="KW-0472">Membrane</keyword>
<evidence type="ECO:0000313" key="5">
    <source>
        <dbReference type="EMBL" id="KAF6041102.1"/>
    </source>
</evidence>
<dbReference type="PANTHER" id="PTHR15486">
    <property type="entry name" value="ANCIENT UBIQUITOUS PROTEIN"/>
    <property type="match status" value="1"/>
</dbReference>
<dbReference type="Proteomes" id="UP000593567">
    <property type="component" value="Unassembled WGS sequence"/>
</dbReference>
<organism evidence="5 6">
    <name type="scientific">Bugula neritina</name>
    <name type="common">Brown bryozoan</name>
    <name type="synonym">Sertularia neritina</name>
    <dbReference type="NCBI Taxonomy" id="10212"/>
    <lineage>
        <taxon>Eukaryota</taxon>
        <taxon>Metazoa</taxon>
        <taxon>Spiralia</taxon>
        <taxon>Lophotrochozoa</taxon>
        <taxon>Bryozoa</taxon>
        <taxon>Gymnolaemata</taxon>
        <taxon>Cheilostomatida</taxon>
        <taxon>Flustrina</taxon>
        <taxon>Buguloidea</taxon>
        <taxon>Bugulidae</taxon>
        <taxon>Bugula</taxon>
    </lineage>
</organism>
<dbReference type="EMBL" id="VXIV02000079">
    <property type="protein sequence ID" value="KAF6041102.1"/>
    <property type="molecule type" value="Genomic_DNA"/>
</dbReference>
<evidence type="ECO:0000256" key="3">
    <source>
        <dbReference type="SAM" id="MobiDB-lite"/>
    </source>
</evidence>
<dbReference type="GO" id="GO:0005789">
    <property type="term" value="C:endoplasmic reticulum membrane"/>
    <property type="evidence" value="ECO:0007669"/>
    <property type="project" value="TreeGrafter"/>
</dbReference>
<dbReference type="GO" id="GO:0036503">
    <property type="term" value="P:ERAD pathway"/>
    <property type="evidence" value="ECO:0007669"/>
    <property type="project" value="TreeGrafter"/>
</dbReference>
<protein>
    <submittedName>
        <fullName evidence="5">AUP1</fullName>
    </submittedName>
</protein>
<dbReference type="OrthoDB" id="1854593at2759"/>
<comment type="subcellular location">
    <subcellularLocation>
        <location evidence="1">Membrane</location>
    </subcellularLocation>
</comment>
<name>A0A7J7KSF5_BUGNE</name>
<keyword evidence="6" id="KW-1185">Reference proteome</keyword>
<evidence type="ECO:0000256" key="1">
    <source>
        <dbReference type="ARBA" id="ARBA00004370"/>
    </source>
</evidence>